<dbReference type="Gene3D" id="3.90.180.10">
    <property type="entry name" value="Medium-chain alcohol dehydrogenases, catalytic domain"/>
    <property type="match status" value="1"/>
</dbReference>
<feature type="compositionally biased region" description="Basic and acidic residues" evidence="1">
    <location>
        <begin position="56"/>
        <end position="83"/>
    </location>
</feature>
<accession>A0A439DE41</accession>
<dbReference type="Proteomes" id="UP000286045">
    <property type="component" value="Unassembled WGS sequence"/>
</dbReference>
<reference evidence="2 3" key="1">
    <citation type="submission" date="2018-12" db="EMBL/GenBank/DDBJ databases">
        <title>Draft genome sequence of Xylaria grammica IHI A82.</title>
        <authorList>
            <person name="Buettner E."/>
            <person name="Kellner H."/>
        </authorList>
    </citation>
    <scope>NUCLEOTIDE SEQUENCE [LARGE SCALE GENOMIC DNA]</scope>
    <source>
        <strain evidence="2 3">IHI A82</strain>
    </source>
</reference>
<evidence type="ECO:0008006" key="4">
    <source>
        <dbReference type="Google" id="ProtNLM"/>
    </source>
</evidence>
<evidence type="ECO:0000313" key="2">
    <source>
        <dbReference type="EMBL" id="RWA12687.1"/>
    </source>
</evidence>
<proteinExistence type="predicted"/>
<dbReference type="Pfam" id="PF13602">
    <property type="entry name" value="ADH_zinc_N_2"/>
    <property type="match status" value="1"/>
</dbReference>
<dbReference type="Gene3D" id="3.40.50.720">
    <property type="entry name" value="NAD(P)-binding Rossmann-like Domain"/>
    <property type="match status" value="1"/>
</dbReference>
<evidence type="ECO:0000256" key="1">
    <source>
        <dbReference type="SAM" id="MobiDB-lite"/>
    </source>
</evidence>
<dbReference type="STRING" id="363999.A0A439DE41"/>
<comment type="caution">
    <text evidence="2">The sequence shown here is derived from an EMBL/GenBank/DDBJ whole genome shotgun (WGS) entry which is preliminary data.</text>
</comment>
<feature type="compositionally biased region" description="Polar residues" evidence="1">
    <location>
        <begin position="19"/>
        <end position="31"/>
    </location>
</feature>
<protein>
    <recommendedName>
        <fullName evidence="4">Enoyl reductase (ER) domain-containing protein</fullName>
    </recommendedName>
</protein>
<organism evidence="2 3">
    <name type="scientific">Xylaria grammica</name>
    <dbReference type="NCBI Taxonomy" id="363999"/>
    <lineage>
        <taxon>Eukaryota</taxon>
        <taxon>Fungi</taxon>
        <taxon>Dikarya</taxon>
        <taxon>Ascomycota</taxon>
        <taxon>Pezizomycotina</taxon>
        <taxon>Sordariomycetes</taxon>
        <taxon>Xylariomycetidae</taxon>
        <taxon>Xylariales</taxon>
        <taxon>Xylariaceae</taxon>
        <taxon>Xylaria</taxon>
    </lineage>
</organism>
<dbReference type="AlphaFoldDB" id="A0A439DE41"/>
<keyword evidence="3" id="KW-1185">Reference proteome</keyword>
<name>A0A439DE41_9PEZI</name>
<gene>
    <name evidence="2" type="ORF">EKO27_g2407</name>
</gene>
<dbReference type="EMBL" id="RYZI01000044">
    <property type="protein sequence ID" value="RWA12687.1"/>
    <property type="molecule type" value="Genomic_DNA"/>
</dbReference>
<sequence length="495" mass="56277">MSARSPLGQPIVGRPRRSLGSSEVKISQNDANGHHNRHSPAYGKDDDEFIPQVPRIPDRFQPRRDPRLDPRPARSSEDEKNVDLKSIPAPHTRYLPNCSIGKPKEVQVVSNAMMQAYVAMRGNYLGGQGGHDPLFGWIQQREELAYPWKPKIHHKRDVSRMLQLIDKALESSNMGGDSPRDHVFEVYRPEFDHIKPPQNIDMSPHVFAASCGDFEWEDDSDDEEADVPSGRISPCTFMEWSKDCVRWNAENIENKKDTTSYLRMRPPTPKVPAPPRRHEHVPSSRFEPQWDIHTGEELTPTYRVPTSPSIIYTPPGIEFTGFRTPNFHAQYRRMAPLVERELRTKLYGGQEVFPRLSDGEKDRFSPSTPARAGPRIPRRHRRVGSPADLYKAADDYLLPEGTFVQIGGDFTVSAMRSTASRALMPSILGGGKRAYKFVQTQTRHDDLVQLGQWMQEGKIRAVVDGNIFPFEEAPKAFEKLMTKRTRGNLVIKVSN</sequence>
<evidence type="ECO:0000313" key="3">
    <source>
        <dbReference type="Proteomes" id="UP000286045"/>
    </source>
</evidence>
<feature type="region of interest" description="Disordered" evidence="1">
    <location>
        <begin position="1"/>
        <end position="83"/>
    </location>
</feature>
<feature type="region of interest" description="Disordered" evidence="1">
    <location>
        <begin position="260"/>
        <end position="285"/>
    </location>
</feature>
<feature type="region of interest" description="Disordered" evidence="1">
    <location>
        <begin position="357"/>
        <end position="381"/>
    </location>
</feature>